<evidence type="ECO:0000256" key="2">
    <source>
        <dbReference type="ARBA" id="ARBA00022801"/>
    </source>
</evidence>
<dbReference type="AlphaFoldDB" id="A0A2A3YJK7"/>
<dbReference type="EMBL" id="NRGR01000015">
    <property type="protein sequence ID" value="PCC39484.1"/>
    <property type="molecule type" value="Genomic_DNA"/>
</dbReference>
<dbReference type="PROSITE" id="PS00502">
    <property type="entry name" value="POLYGALACTURONASE"/>
    <property type="match status" value="1"/>
</dbReference>
<proteinExistence type="inferred from homology"/>
<dbReference type="GO" id="GO:0005975">
    <property type="term" value="P:carbohydrate metabolic process"/>
    <property type="evidence" value="ECO:0007669"/>
    <property type="project" value="InterPro"/>
</dbReference>
<keyword evidence="3 4" id="KW-0326">Glycosidase</keyword>
<protein>
    <submittedName>
        <fullName evidence="5">Endopolygalacturonase</fullName>
    </submittedName>
</protein>
<keyword evidence="6" id="KW-1185">Reference proteome</keyword>
<accession>A0A2A3YJK7</accession>
<evidence type="ECO:0000256" key="1">
    <source>
        <dbReference type="ARBA" id="ARBA00008834"/>
    </source>
</evidence>
<dbReference type="InterPro" id="IPR011050">
    <property type="entry name" value="Pectin_lyase_fold/virulence"/>
</dbReference>
<evidence type="ECO:0000313" key="6">
    <source>
        <dbReference type="Proteomes" id="UP000218598"/>
    </source>
</evidence>
<keyword evidence="2 4" id="KW-0378">Hydrolase</keyword>
<dbReference type="PANTHER" id="PTHR31339:SF9">
    <property type="entry name" value="PLASMIN AND FIBRONECTIN-BINDING PROTEIN A"/>
    <property type="match status" value="1"/>
</dbReference>
<dbReference type="InterPro" id="IPR006626">
    <property type="entry name" value="PbH1"/>
</dbReference>
<dbReference type="InterPro" id="IPR000743">
    <property type="entry name" value="Glyco_hydro_28"/>
</dbReference>
<sequence>MPTVEIIEHAPAPELATAWLQDAIDEAAGRGGGQVRVPAGTHRTGALRLRSGIDLHLEAGAVLQFVPEPELYPAVEARWEGAVGTVHSPCLYAHGATDVAITGFGTLDGGGAAWWDTFLHRRGELAHPRPTLIGLHECERVTIRDVALRNSPAWTVHPALCDDVTITNVRISNPADSPNTDGIDPESCRNVRISDCHIDVGDDCIAIKAGTERTPSRVASENIVITGCTMVRGHGGVVIGSEMSGGVRNVVISNCVFQGTDRGIRVKTRRDRGGTVEDVRVTNIVMDDVLCPITVNPFYFCGPDGKDPHVGDRSMRPVDAGTPQIRGLHLAHLTARNVHASAGHLYGLPEAPLADLSIHDLTVSFAAEPRAASPEMASGVEPRTRSGIELGFVRGGELSRVRVSGADAEAVTATACEDLELDVRGSDERHR</sequence>
<dbReference type="Pfam" id="PF00295">
    <property type="entry name" value="Glyco_hydro_28"/>
    <property type="match status" value="1"/>
</dbReference>
<gene>
    <name evidence="5" type="ORF">CIK66_09550</name>
</gene>
<dbReference type="SMART" id="SM00710">
    <property type="entry name" value="PbH1"/>
    <property type="match status" value="4"/>
</dbReference>
<dbReference type="OrthoDB" id="3196343at2"/>
<dbReference type="GO" id="GO:0004650">
    <property type="term" value="F:polygalacturonase activity"/>
    <property type="evidence" value="ECO:0007669"/>
    <property type="project" value="InterPro"/>
</dbReference>
<dbReference type="PANTHER" id="PTHR31339">
    <property type="entry name" value="PECTIN LYASE-RELATED"/>
    <property type="match status" value="1"/>
</dbReference>
<evidence type="ECO:0000313" key="5">
    <source>
        <dbReference type="EMBL" id="PCC39484.1"/>
    </source>
</evidence>
<dbReference type="InterPro" id="IPR051801">
    <property type="entry name" value="GH28_Enzymes"/>
</dbReference>
<comment type="similarity">
    <text evidence="1 4">Belongs to the glycosyl hydrolase 28 family.</text>
</comment>
<comment type="caution">
    <text evidence="5">The sequence shown here is derived from an EMBL/GenBank/DDBJ whole genome shotgun (WGS) entry which is preliminary data.</text>
</comment>
<reference evidence="5 6" key="1">
    <citation type="journal article" date="2017" name="Elife">
        <title>Extensive horizontal gene transfer in cheese-associated bacteria.</title>
        <authorList>
            <person name="Bonham K.S."/>
            <person name="Wolfe B.E."/>
            <person name="Dutton R.J."/>
        </authorList>
    </citation>
    <scope>NUCLEOTIDE SEQUENCE [LARGE SCALE GENOMIC DNA]</scope>
    <source>
        <strain evidence="5 6">341_9</strain>
    </source>
</reference>
<evidence type="ECO:0000256" key="3">
    <source>
        <dbReference type="ARBA" id="ARBA00023295"/>
    </source>
</evidence>
<dbReference type="Gene3D" id="2.160.20.10">
    <property type="entry name" value="Single-stranded right-handed beta-helix, Pectin lyase-like"/>
    <property type="match status" value="1"/>
</dbReference>
<dbReference type="RefSeq" id="WP_096197110.1">
    <property type="nucleotide sequence ID" value="NZ_JBQQGT010000008.1"/>
</dbReference>
<dbReference type="InterPro" id="IPR012334">
    <property type="entry name" value="Pectin_lyas_fold"/>
</dbReference>
<dbReference type="SUPFAM" id="SSF51126">
    <property type="entry name" value="Pectin lyase-like"/>
    <property type="match status" value="1"/>
</dbReference>
<evidence type="ECO:0000256" key="4">
    <source>
        <dbReference type="RuleBase" id="RU361169"/>
    </source>
</evidence>
<organism evidence="5 6">
    <name type="scientific">Brachybacterium alimentarium</name>
    <dbReference type="NCBI Taxonomy" id="47845"/>
    <lineage>
        <taxon>Bacteria</taxon>
        <taxon>Bacillati</taxon>
        <taxon>Actinomycetota</taxon>
        <taxon>Actinomycetes</taxon>
        <taxon>Micrococcales</taxon>
        <taxon>Dermabacteraceae</taxon>
        <taxon>Brachybacterium</taxon>
    </lineage>
</organism>
<name>A0A2A3YJK7_9MICO</name>
<dbReference type="Proteomes" id="UP000218598">
    <property type="component" value="Unassembled WGS sequence"/>
</dbReference>